<evidence type="ECO:0000256" key="7">
    <source>
        <dbReference type="ARBA" id="ARBA00023277"/>
    </source>
</evidence>
<dbReference type="InterPro" id="IPR055235">
    <property type="entry name" value="ASD1_cat"/>
</dbReference>
<evidence type="ECO:0000313" key="10">
    <source>
        <dbReference type="EMBL" id="GIJ64596.1"/>
    </source>
</evidence>
<accession>A0A8J3ZN50</accession>
<sequence>MSNDEDVRTGLALTSRFLCRDGQPWIPVSGELHYSRVPRHRWEERLRLMRSGGITVASSYVPWIHHVARRGTPRFDGNLDVAAFLDLCRAAGLEVVLRIGPWVHGETRNGGFPDWVQRSPVVHRTDDPGYLELVREWFGQLGVALAGRCTPATVLAIQLENELYDQPGHLVTLKRLAREAGMSAPLWTATAWGSAKLPPEEVMPLYGGYGDGFWADADTPWDTSFRQHFFFSHTWDDPGIGADLRADDIDAAAQDMEPPVFPPATCELGGGMATAYHRRPRPSALDIAAVAHCKIGNGSAWQGYYMYAGGTNPAGEHGTQESHATGYPNDVPSLGYDFHAPIGEAGTLAASHAELRRQHAFLAAFGPDLAQMPSSLPDVLPEDVHDTTMLRWALRSDGRSGFLFLSWHQPHVALPTYRGAQFQVTLETERLVLPSRPVDIPAGTLARWPLALDVQGVRIDWATASVLTVLPGEIPTLVLCAEPEIPVELAVPTDVVVDGYPAPPDTDPVRAVHTIEPGREPMRLRHGASMADILVLPVTDAGTVWVADGAHGEPGRRLLLSENDLGWSTDGRLVARTTGPAPAVQVYDPARRAFRPLPFQGEVRAAAEAEVPAIARRPAPPAVPANYGTRDTRQSAPSATVFDELAAVYQLQLPAWAGEPEQDAILRIEWAGDAAQVRVDGRPVTDRFWDGSRWLISLRDGGCTPTSEVTLHLLPLSPDSSVHLPADAAERAATSPGPLIAIDNVRVEGRRNWRERTPAAEVHEDGSAMATVRGVIDVDLPGPRISRHVYGHFAEHLGRCIYGGFFVGEHSEIPNEGGIRLDVVQALRDIRIPNLRWPGGCFADEYHWRDGVGPRDQRPRMVNSHWGDVVEDNSFGTHEFMALCELLGAEPYITVNVGSGTVRSAGEWAEYLTRADDSPMAALRRANGREQPWHVRFWGLGNEPWGCGGGMRPEAYADLARVFGTYSRDHGGNRLYRIAAGASSDDYHWTEVLMKALGRTLGSTTADGHGASTFQAISVHHYTVPGPWEHKGSATRFDLEEYYWTMAKAARVEEILAGHARIMDVYDPDRTVGLVLDEWGTWYDVEPGTHPGFLFQQNTLRDALVASLHLDAFHRHADRLVMANIAQTVNVLQAMLLTDGEALVLTPSYHVFAMNKDHQDADSLAVRLLAATPVRRVAHTDLATFHATASRRDGQVLVSMTNLDADHGVTVELDLRGARPGTPTATVLTADALSAHNSPRDPRAVCPQPLAEARVEDGRLRVRLPRHAFATVKLPVLG</sequence>
<dbReference type="EC" id="3.2.1.55" evidence="5"/>
<dbReference type="GO" id="GO:0046556">
    <property type="term" value="F:alpha-L-arabinofuranosidase activity"/>
    <property type="evidence" value="ECO:0007669"/>
    <property type="project" value="UniProtKB-EC"/>
</dbReference>
<evidence type="ECO:0000256" key="1">
    <source>
        <dbReference type="ARBA" id="ARBA00001462"/>
    </source>
</evidence>
<dbReference type="InterPro" id="IPR017853">
    <property type="entry name" value="GH"/>
</dbReference>
<evidence type="ECO:0000256" key="2">
    <source>
        <dbReference type="ARBA" id="ARBA00007186"/>
    </source>
</evidence>
<feature type="domain" description="Alpha-L-arabinofuranosidase C-terminal" evidence="9">
    <location>
        <begin position="1077"/>
        <end position="1268"/>
    </location>
</feature>
<dbReference type="PANTHER" id="PTHR43576:SF2">
    <property type="entry name" value="INTRACELLULAR EXO-ALPHA-L-ARABINOFURANOSIDASE 2"/>
    <property type="match status" value="1"/>
</dbReference>
<proteinExistence type="inferred from homology"/>
<evidence type="ECO:0000256" key="6">
    <source>
        <dbReference type="ARBA" id="ARBA00022801"/>
    </source>
</evidence>
<comment type="similarity">
    <text evidence="2">Belongs to the glycosyl hydrolase 51 family.</text>
</comment>
<comment type="similarity">
    <text evidence="3">Belongs to the glycosyl hydrolase 35 family.</text>
</comment>
<evidence type="ECO:0000313" key="11">
    <source>
        <dbReference type="Proteomes" id="UP000612585"/>
    </source>
</evidence>
<keyword evidence="8" id="KW-0326">Glycosidase</keyword>
<dbReference type="InterPro" id="IPR013780">
    <property type="entry name" value="Glyco_hydro_b"/>
</dbReference>
<dbReference type="PRINTS" id="PR00742">
    <property type="entry name" value="GLHYDRLASE35"/>
</dbReference>
<dbReference type="Pfam" id="PF01301">
    <property type="entry name" value="Glyco_hydro_35"/>
    <property type="match status" value="1"/>
</dbReference>
<keyword evidence="7" id="KW-0119">Carbohydrate metabolism</keyword>
<protein>
    <recommendedName>
        <fullName evidence="5">non-reducing end alpha-L-arabinofuranosidase</fullName>
        <ecNumber evidence="5">3.2.1.55</ecNumber>
    </recommendedName>
</protein>
<keyword evidence="6" id="KW-0378">Hydrolase</keyword>
<dbReference type="Proteomes" id="UP000612585">
    <property type="component" value="Unassembled WGS sequence"/>
</dbReference>
<dbReference type="SUPFAM" id="SSF51011">
    <property type="entry name" value="Glycosyl hydrolase domain"/>
    <property type="match status" value="1"/>
</dbReference>
<dbReference type="InterPro" id="IPR001944">
    <property type="entry name" value="Glycoside_Hdrlase_35"/>
</dbReference>
<evidence type="ECO:0000256" key="3">
    <source>
        <dbReference type="ARBA" id="ARBA00009809"/>
    </source>
</evidence>
<dbReference type="Gene3D" id="2.60.40.1180">
    <property type="entry name" value="Golgi alpha-mannosidase II"/>
    <property type="match status" value="1"/>
</dbReference>
<comment type="catalytic activity">
    <reaction evidence="1">
        <text>Hydrolysis of terminal non-reducing alpha-L-arabinofuranoside residues in alpha-L-arabinosides.</text>
        <dbReference type="EC" id="3.2.1.55"/>
    </reaction>
</comment>
<evidence type="ECO:0000256" key="5">
    <source>
        <dbReference type="ARBA" id="ARBA00012670"/>
    </source>
</evidence>
<organism evidence="10 11">
    <name type="scientific">Virgisporangium aurantiacum</name>
    <dbReference type="NCBI Taxonomy" id="175570"/>
    <lineage>
        <taxon>Bacteria</taxon>
        <taxon>Bacillati</taxon>
        <taxon>Actinomycetota</taxon>
        <taxon>Actinomycetes</taxon>
        <taxon>Micromonosporales</taxon>
        <taxon>Micromonosporaceae</taxon>
        <taxon>Virgisporangium</taxon>
    </lineage>
</organism>
<dbReference type="EMBL" id="BOPG01000122">
    <property type="protein sequence ID" value="GIJ64596.1"/>
    <property type="molecule type" value="Genomic_DNA"/>
</dbReference>
<comment type="subunit">
    <text evidence="4">Homohexamer; trimer of dimers.</text>
</comment>
<dbReference type="Pfam" id="PF06964">
    <property type="entry name" value="Alpha-L-AF_C"/>
    <property type="match status" value="1"/>
</dbReference>
<evidence type="ECO:0000259" key="9">
    <source>
        <dbReference type="SMART" id="SM00813"/>
    </source>
</evidence>
<comment type="caution">
    <text evidence="10">The sequence shown here is derived from an EMBL/GenBank/DDBJ whole genome shotgun (WGS) entry which is preliminary data.</text>
</comment>
<evidence type="ECO:0000256" key="8">
    <source>
        <dbReference type="ARBA" id="ARBA00023295"/>
    </source>
</evidence>
<reference evidence="10" key="1">
    <citation type="submission" date="2021-01" db="EMBL/GenBank/DDBJ databases">
        <title>Whole genome shotgun sequence of Virgisporangium aurantiacum NBRC 16421.</title>
        <authorList>
            <person name="Komaki H."/>
            <person name="Tamura T."/>
        </authorList>
    </citation>
    <scope>NUCLEOTIDE SEQUENCE</scope>
    <source>
        <strain evidence="10">NBRC 16421</strain>
    </source>
</reference>
<dbReference type="SUPFAM" id="SSF51445">
    <property type="entry name" value="(Trans)glycosidases"/>
    <property type="match status" value="2"/>
</dbReference>
<name>A0A8J3ZN50_9ACTN</name>
<evidence type="ECO:0000256" key="4">
    <source>
        <dbReference type="ARBA" id="ARBA00011165"/>
    </source>
</evidence>
<dbReference type="InterPro" id="IPR010720">
    <property type="entry name" value="Alpha-L-AF_C"/>
</dbReference>
<keyword evidence="11" id="KW-1185">Reference proteome</keyword>
<dbReference type="GO" id="GO:0046373">
    <property type="term" value="P:L-arabinose metabolic process"/>
    <property type="evidence" value="ECO:0007669"/>
    <property type="project" value="InterPro"/>
</dbReference>
<dbReference type="SMART" id="SM00813">
    <property type="entry name" value="Alpha-L-AF_C"/>
    <property type="match status" value="1"/>
</dbReference>
<dbReference type="PANTHER" id="PTHR43576">
    <property type="entry name" value="ALPHA-L-ARABINOFURANOSIDASE C-RELATED"/>
    <property type="match status" value="1"/>
</dbReference>
<dbReference type="Pfam" id="PF22848">
    <property type="entry name" value="ASD1_dom"/>
    <property type="match status" value="1"/>
</dbReference>
<dbReference type="Gene3D" id="3.20.20.80">
    <property type="entry name" value="Glycosidases"/>
    <property type="match status" value="2"/>
</dbReference>
<dbReference type="AlphaFoldDB" id="A0A8J3ZN50"/>
<dbReference type="GO" id="GO:0000272">
    <property type="term" value="P:polysaccharide catabolic process"/>
    <property type="evidence" value="ECO:0007669"/>
    <property type="project" value="TreeGrafter"/>
</dbReference>
<dbReference type="InterPro" id="IPR031330">
    <property type="entry name" value="Gly_Hdrlase_35_cat"/>
</dbReference>
<gene>
    <name evidence="10" type="ORF">Vau01_121120</name>
</gene>